<evidence type="ECO:0000256" key="5">
    <source>
        <dbReference type="HAMAP-Rule" id="MF_00014"/>
    </source>
</evidence>
<evidence type="ECO:0000256" key="3">
    <source>
        <dbReference type="ARBA" id="ARBA00022552"/>
    </source>
</evidence>
<evidence type="ECO:0000313" key="8">
    <source>
        <dbReference type="EMBL" id="MCJ2380808.1"/>
    </source>
</evidence>
<dbReference type="Proteomes" id="UP001165444">
    <property type="component" value="Unassembled WGS sequence"/>
</dbReference>
<comment type="domain">
    <text evidence="5">The PRC barrel domain binds ribosomal protein uS19.</text>
</comment>
<comment type="caution">
    <text evidence="8">The sequence shown here is derived from an EMBL/GenBank/DDBJ whole genome shotgun (WGS) entry which is preliminary data.</text>
</comment>
<feature type="domain" description="Ribosome maturation factor RimM PRC barrel" evidence="7">
    <location>
        <begin position="103"/>
        <end position="170"/>
    </location>
</feature>
<dbReference type="Gene3D" id="2.30.30.240">
    <property type="entry name" value="PRC-barrel domain"/>
    <property type="match status" value="1"/>
</dbReference>
<dbReference type="PANTHER" id="PTHR33692">
    <property type="entry name" value="RIBOSOME MATURATION FACTOR RIMM"/>
    <property type="match status" value="1"/>
</dbReference>
<proteinExistence type="inferred from homology"/>
<keyword evidence="1 5" id="KW-0963">Cytoplasm</keyword>
<evidence type="ECO:0000256" key="1">
    <source>
        <dbReference type="ARBA" id="ARBA00022490"/>
    </source>
</evidence>
<protein>
    <recommendedName>
        <fullName evidence="5">Ribosome maturation factor RimM</fullName>
    </recommendedName>
</protein>
<dbReference type="NCBIfam" id="TIGR02273">
    <property type="entry name" value="16S_RimM"/>
    <property type="match status" value="1"/>
</dbReference>
<dbReference type="InterPro" id="IPR002676">
    <property type="entry name" value="RimM_N"/>
</dbReference>
<dbReference type="InterPro" id="IPR056792">
    <property type="entry name" value="PRC_RimM"/>
</dbReference>
<comment type="subcellular location">
    <subcellularLocation>
        <location evidence="5">Cytoplasm</location>
    </subcellularLocation>
</comment>
<dbReference type="HAMAP" id="MF_00014">
    <property type="entry name" value="Ribosome_mat_RimM"/>
    <property type="match status" value="1"/>
</dbReference>
<keyword evidence="9" id="KW-1185">Reference proteome</keyword>
<dbReference type="Pfam" id="PF01782">
    <property type="entry name" value="RimM"/>
    <property type="match status" value="1"/>
</dbReference>
<comment type="function">
    <text evidence="5">An accessory protein needed during the final step in the assembly of 30S ribosomal subunit, possibly for assembly of the head region. Essential for efficient processing of 16S rRNA. May be needed both before and after RbfA during the maturation of 16S rRNA. It has affinity for free ribosomal 30S subunits but not for 70S ribosomes.</text>
</comment>
<dbReference type="EMBL" id="JAKZMM010000020">
    <property type="protein sequence ID" value="MCJ2380808.1"/>
    <property type="molecule type" value="Genomic_DNA"/>
</dbReference>
<dbReference type="InterPro" id="IPR011033">
    <property type="entry name" value="PRC_barrel-like_sf"/>
</dbReference>
<dbReference type="SUPFAM" id="SSF50447">
    <property type="entry name" value="Translation proteins"/>
    <property type="match status" value="1"/>
</dbReference>
<feature type="domain" description="RimM N-terminal" evidence="6">
    <location>
        <begin position="10"/>
        <end position="88"/>
    </location>
</feature>
<keyword evidence="4 5" id="KW-0143">Chaperone</keyword>
<keyword evidence="3 5" id="KW-0698">rRNA processing</keyword>
<name>A0ABT0C1S2_9BACT</name>
<dbReference type="InterPro" id="IPR009000">
    <property type="entry name" value="Transl_B-barrel_sf"/>
</dbReference>
<dbReference type="InterPro" id="IPR036976">
    <property type="entry name" value="RimM_N_sf"/>
</dbReference>
<reference evidence="8 9" key="1">
    <citation type="submission" date="2022-03" db="EMBL/GenBank/DDBJ databases">
        <title>Parabacteroides sp. nov. isolated from swine feces.</title>
        <authorList>
            <person name="Bak J.E."/>
        </authorList>
    </citation>
    <scope>NUCLEOTIDE SEQUENCE [LARGE SCALE GENOMIC DNA]</scope>
    <source>
        <strain evidence="8 9">AGMB00274</strain>
    </source>
</reference>
<evidence type="ECO:0000259" key="7">
    <source>
        <dbReference type="Pfam" id="PF24986"/>
    </source>
</evidence>
<dbReference type="PANTHER" id="PTHR33692:SF1">
    <property type="entry name" value="RIBOSOME MATURATION FACTOR RIMM"/>
    <property type="match status" value="1"/>
</dbReference>
<evidence type="ECO:0000256" key="2">
    <source>
        <dbReference type="ARBA" id="ARBA00022517"/>
    </source>
</evidence>
<evidence type="ECO:0000313" key="9">
    <source>
        <dbReference type="Proteomes" id="UP001165444"/>
    </source>
</evidence>
<organism evidence="8 9">
    <name type="scientific">Parabacteroides faecalis</name>
    <dbReference type="NCBI Taxonomy" id="2924040"/>
    <lineage>
        <taxon>Bacteria</taxon>
        <taxon>Pseudomonadati</taxon>
        <taxon>Bacteroidota</taxon>
        <taxon>Bacteroidia</taxon>
        <taxon>Bacteroidales</taxon>
        <taxon>Tannerellaceae</taxon>
        <taxon>Parabacteroides</taxon>
    </lineage>
</organism>
<dbReference type="SUPFAM" id="SSF50346">
    <property type="entry name" value="PRC-barrel domain"/>
    <property type="match status" value="1"/>
</dbReference>
<comment type="similarity">
    <text evidence="5">Belongs to the RimM family.</text>
</comment>
<dbReference type="Pfam" id="PF24986">
    <property type="entry name" value="PRC_RimM"/>
    <property type="match status" value="1"/>
</dbReference>
<comment type="subunit">
    <text evidence="5">Binds ribosomal protein uS19.</text>
</comment>
<dbReference type="Gene3D" id="2.40.30.60">
    <property type="entry name" value="RimM"/>
    <property type="match status" value="1"/>
</dbReference>
<accession>A0ABT0C1S2</accession>
<gene>
    <name evidence="5 8" type="primary">rimM</name>
    <name evidence="8" type="ORF">MUN53_09320</name>
</gene>
<dbReference type="InterPro" id="IPR011961">
    <property type="entry name" value="RimM"/>
</dbReference>
<evidence type="ECO:0000256" key="4">
    <source>
        <dbReference type="ARBA" id="ARBA00023186"/>
    </source>
</evidence>
<sequence>MIKSDEVFKIGQFAKPHGIKGEITLMTDCDVFDDTDDPYIICDMDGILVPFFLEDYRYKTQSSMLLKLEGVDTEEAAREFTNRDVFYPLELMDENELLGDVTWDNFIGFTVIDEKAGELGKIVDVDETTVNVLLQIEYQGKDLLLPAAEDLVKHVDFDKRELLMALPEGLLDL</sequence>
<dbReference type="RefSeq" id="WP_243325036.1">
    <property type="nucleotide sequence ID" value="NZ_JAKZMM010000020.1"/>
</dbReference>
<keyword evidence="2 5" id="KW-0690">Ribosome biogenesis</keyword>
<evidence type="ECO:0000259" key="6">
    <source>
        <dbReference type="Pfam" id="PF01782"/>
    </source>
</evidence>